<evidence type="ECO:0000256" key="1">
    <source>
        <dbReference type="ARBA" id="ARBA00008520"/>
    </source>
</evidence>
<evidence type="ECO:0000256" key="4">
    <source>
        <dbReference type="PIRSR" id="PIRSR002825-1"/>
    </source>
</evidence>
<keyword evidence="2" id="KW-0813">Transport</keyword>
<feature type="chain" id="PRO_5027011316" evidence="5">
    <location>
        <begin position="25"/>
        <end position="343"/>
    </location>
</feature>
<dbReference type="PANTHER" id="PTHR30006">
    <property type="entry name" value="THIAMINE-BINDING PERIPLASMIC PROTEIN-RELATED"/>
    <property type="match status" value="1"/>
</dbReference>
<dbReference type="Gene3D" id="3.40.190.10">
    <property type="entry name" value="Periplasmic binding protein-like II"/>
    <property type="match status" value="2"/>
</dbReference>
<evidence type="ECO:0000313" key="6">
    <source>
        <dbReference type="EMBL" id="CAA9412207.1"/>
    </source>
</evidence>
<feature type="binding site" evidence="4">
    <location>
        <position position="93"/>
    </location>
    <ligand>
        <name>Fe cation</name>
        <dbReference type="ChEBI" id="CHEBI:24875"/>
    </ligand>
</feature>
<dbReference type="InterPro" id="IPR026045">
    <property type="entry name" value="Ferric-bd"/>
</dbReference>
<name>A0A6N3ITX4_9ACTN</name>
<accession>A0A6N3ITX4</accession>
<proteinExistence type="inferred from homology"/>
<evidence type="ECO:0000256" key="3">
    <source>
        <dbReference type="ARBA" id="ARBA00022729"/>
    </source>
</evidence>
<evidence type="ECO:0000256" key="2">
    <source>
        <dbReference type="ARBA" id="ARBA00022496"/>
    </source>
</evidence>
<dbReference type="EMBL" id="CADCUO010000199">
    <property type="protein sequence ID" value="CAA9412207.1"/>
    <property type="molecule type" value="Genomic_DNA"/>
</dbReference>
<comment type="similarity">
    <text evidence="1">Belongs to the bacterial solute-binding protein 1 family.</text>
</comment>
<feature type="binding site" evidence="4">
    <location>
        <position position="230"/>
    </location>
    <ligand>
        <name>Fe cation</name>
        <dbReference type="ChEBI" id="CHEBI:24875"/>
    </ligand>
</feature>
<feature type="binding site" evidence="4">
    <location>
        <position position="45"/>
    </location>
    <ligand>
        <name>Fe cation</name>
        <dbReference type="ChEBI" id="CHEBI:24875"/>
    </ligand>
</feature>
<organism evidence="6">
    <name type="scientific">uncultured Propionibacteriaceae bacterium</name>
    <dbReference type="NCBI Taxonomy" id="257457"/>
    <lineage>
        <taxon>Bacteria</taxon>
        <taxon>Bacillati</taxon>
        <taxon>Actinomycetota</taxon>
        <taxon>Actinomycetes</taxon>
        <taxon>Propionibacteriales</taxon>
        <taxon>Propionibacteriaceae</taxon>
        <taxon>environmental samples</taxon>
    </lineage>
</organism>
<evidence type="ECO:0000256" key="5">
    <source>
        <dbReference type="SAM" id="SignalP"/>
    </source>
</evidence>
<dbReference type="AlphaFoldDB" id="A0A6N3ITX4"/>
<dbReference type="Pfam" id="PF13343">
    <property type="entry name" value="SBP_bac_6"/>
    <property type="match status" value="1"/>
</dbReference>
<dbReference type="PANTHER" id="PTHR30006:SF15">
    <property type="entry name" value="IRON-UTILIZATION PERIPLASMIC PROTEIN"/>
    <property type="match status" value="1"/>
</dbReference>
<dbReference type="GO" id="GO:0006826">
    <property type="term" value="P:iron ion transport"/>
    <property type="evidence" value="ECO:0007669"/>
    <property type="project" value="UniProtKB-KW"/>
</dbReference>
<sequence>MRFGRSVGVLASSLPVLLLATSCASITASGSGDDNAALVVYNAQHEELTKAVVDGFTKQTGIKVELRSGSDPELANQILAEGDNSPADVFVTENSPSMTLVARQGGFAPVDAQTLAQVPRQYSAADGSWVGWAGRSTVLAYNSSQLQTSALPASIMDLADPKWSQKIGIAAAGADFQAIVSAVLQLKGEQATAAWLKGLKANAKIYQGNGAAMKAVNAGEIQAAVIYHYYWYKDQAESGENSKNVKLLFFENKDPGAFVGVSGAGVVKASDQPAEAQQLVKYLTSEEGQTLVAGSTALEYSLSLKVATNPQLKPLSELEPPKINIAELNGPKVVELMTEAGLL</sequence>
<gene>
    <name evidence="6" type="ORF">AVDCRST_MAG75-2825</name>
</gene>
<dbReference type="GO" id="GO:0046872">
    <property type="term" value="F:metal ion binding"/>
    <property type="evidence" value="ECO:0007669"/>
    <property type="project" value="UniProtKB-KW"/>
</dbReference>
<keyword evidence="2" id="KW-0410">Iron transport</keyword>
<feature type="signal peptide" evidence="5">
    <location>
        <begin position="1"/>
        <end position="24"/>
    </location>
</feature>
<protein>
    <submittedName>
        <fullName evidence="6">Ferric iron ABC transporter, iron-binding protein</fullName>
    </submittedName>
</protein>
<keyword evidence="4" id="KW-0408">Iron</keyword>
<dbReference type="GO" id="GO:0030288">
    <property type="term" value="C:outer membrane-bounded periplasmic space"/>
    <property type="evidence" value="ECO:0007669"/>
    <property type="project" value="TreeGrafter"/>
</dbReference>
<dbReference type="CDD" id="cd13543">
    <property type="entry name" value="PBP2_Fbp"/>
    <property type="match status" value="1"/>
</dbReference>
<dbReference type="PIRSF" id="PIRSF002825">
    <property type="entry name" value="CfbpA"/>
    <property type="match status" value="1"/>
</dbReference>
<reference evidence="6" key="1">
    <citation type="submission" date="2020-02" db="EMBL/GenBank/DDBJ databases">
        <authorList>
            <person name="Meier V. D."/>
        </authorList>
    </citation>
    <scope>NUCLEOTIDE SEQUENCE</scope>
    <source>
        <strain evidence="6">AVDCRST_MAG75</strain>
    </source>
</reference>
<feature type="binding site" evidence="4">
    <location>
        <position position="229"/>
    </location>
    <ligand>
        <name>Fe cation</name>
        <dbReference type="ChEBI" id="CHEBI:24875"/>
    </ligand>
</feature>
<keyword evidence="3 5" id="KW-0732">Signal</keyword>
<dbReference type="PROSITE" id="PS51257">
    <property type="entry name" value="PROKAR_LIPOPROTEIN"/>
    <property type="match status" value="1"/>
</dbReference>
<dbReference type="SUPFAM" id="SSF53850">
    <property type="entry name" value="Periplasmic binding protein-like II"/>
    <property type="match status" value="1"/>
</dbReference>
<keyword evidence="4" id="KW-0479">Metal-binding</keyword>
<keyword evidence="2" id="KW-0406">Ion transport</keyword>